<evidence type="ECO:0000313" key="2">
    <source>
        <dbReference type="Proteomes" id="UP000565711"/>
    </source>
</evidence>
<gene>
    <name evidence="1" type="ORF">HGA08_25430</name>
</gene>
<dbReference type="Gene3D" id="3.40.50.1820">
    <property type="entry name" value="alpha/beta hydrolase"/>
    <property type="match status" value="1"/>
</dbReference>
<accession>A0A846Y6V5</accession>
<dbReference type="SUPFAM" id="SSF53474">
    <property type="entry name" value="alpha/beta-Hydrolases"/>
    <property type="match status" value="1"/>
</dbReference>
<organism evidence="1 2">
    <name type="scientific">Nocardia vermiculata</name>
    <dbReference type="NCBI Taxonomy" id="257274"/>
    <lineage>
        <taxon>Bacteria</taxon>
        <taxon>Bacillati</taxon>
        <taxon>Actinomycetota</taxon>
        <taxon>Actinomycetes</taxon>
        <taxon>Mycobacteriales</taxon>
        <taxon>Nocardiaceae</taxon>
        <taxon>Nocardia</taxon>
    </lineage>
</organism>
<proteinExistence type="predicted"/>
<dbReference type="Proteomes" id="UP000565711">
    <property type="component" value="Unassembled WGS sequence"/>
</dbReference>
<name>A0A846Y6V5_9NOCA</name>
<dbReference type="AlphaFoldDB" id="A0A846Y6V5"/>
<dbReference type="EMBL" id="JAAXOP010000018">
    <property type="protein sequence ID" value="NKY53544.1"/>
    <property type="molecule type" value="Genomic_DNA"/>
</dbReference>
<sequence length="270" mass="27639">MDWYVPTTTPRALIWLQHGFARSAANVADLARHYADAGYLVFAPSIPSADPAGCTLQNVTGNTAFLAGIADLFDPRAAAGLGGALSTAAHAAGAPVPTIPQHWVFVGHSAGGEAVEYVAAQLLRRHHDLWPHLAGLVLLDPVASFVGDNTTRALADLDRTDLPILTVSGPPALCNNFGTGTAALQAGLHRPFVGVRLPAGDHTDAEGASSDMLGELLCGVPQSDDVATLQALTLGWTHDFVTGDHTAQLYPNGAAAGPAAAPGAVVLTGA</sequence>
<dbReference type="InterPro" id="IPR029058">
    <property type="entry name" value="AB_hydrolase_fold"/>
</dbReference>
<reference evidence="1 2" key="1">
    <citation type="submission" date="2020-04" db="EMBL/GenBank/DDBJ databases">
        <title>MicrobeNet Type strains.</title>
        <authorList>
            <person name="Nicholson A.C."/>
        </authorList>
    </citation>
    <scope>NUCLEOTIDE SEQUENCE [LARGE SCALE GENOMIC DNA]</scope>
    <source>
        <strain evidence="1 2">JCM 12354</strain>
    </source>
</reference>
<protein>
    <submittedName>
        <fullName evidence="1">Alpha/beta hydrolase</fullName>
    </submittedName>
</protein>
<evidence type="ECO:0000313" key="1">
    <source>
        <dbReference type="EMBL" id="NKY53544.1"/>
    </source>
</evidence>
<keyword evidence="1" id="KW-0378">Hydrolase</keyword>
<dbReference type="GO" id="GO:0016787">
    <property type="term" value="F:hydrolase activity"/>
    <property type="evidence" value="ECO:0007669"/>
    <property type="project" value="UniProtKB-KW"/>
</dbReference>
<comment type="caution">
    <text evidence="1">The sequence shown here is derived from an EMBL/GenBank/DDBJ whole genome shotgun (WGS) entry which is preliminary data.</text>
</comment>
<dbReference type="RefSeq" id="WP_157102988.1">
    <property type="nucleotide sequence ID" value="NZ_JAAXOP010000018.1"/>
</dbReference>
<keyword evidence="2" id="KW-1185">Reference proteome</keyword>